<sequence>MLRRCRWRAFFKFLTPTLILFDDFPVLAMPGLREVVVIDNGSYTIKAGVSGTYGSPTGTKLPDGVLRALIGRHRHPALLTMPNIQAIYHGHSAFRRRGILGLRRPIQNASIVNFDDVEALWTYIYREDLELPPSSHPVMMTDSPLNNPQDRSRMAQIAFDTLNVPALNISNTASLALYAYSRTTGVVVDAGEDVTHIVPIQHGIPIRAKTLRIDIGGRDLAESVAFSTGEVLHVARDILAKTGYVALDHRGEVEVYRGGRGRPPEGVRENYELPDGSVLAMSDPPFMAPELLFQPILRGYNSPGVHQQVEACISSVDTAIRQELYSNVVLSGGSSLFPGLPERLRKEMSLLVGNEGKKSVEVVTMEGREIASWIGGTILAGLGIFESMLASKQEWQEFGESIVHRRLDAAGSG</sequence>
<evidence type="ECO:0000313" key="3">
    <source>
        <dbReference type="EMBL" id="TEB24536.1"/>
    </source>
</evidence>
<dbReference type="SUPFAM" id="SSF53067">
    <property type="entry name" value="Actin-like ATPase domain"/>
    <property type="match status" value="2"/>
</dbReference>
<accession>A0A4Y7SRP2</accession>
<feature type="signal peptide" evidence="2">
    <location>
        <begin position="1"/>
        <end position="28"/>
    </location>
</feature>
<feature type="chain" id="PRO_5021241579" evidence="2">
    <location>
        <begin position="29"/>
        <end position="413"/>
    </location>
</feature>
<evidence type="ECO:0000256" key="1">
    <source>
        <dbReference type="RuleBase" id="RU000487"/>
    </source>
</evidence>
<dbReference type="STRING" id="71717.A0A4Y7SRP2"/>
<evidence type="ECO:0000313" key="4">
    <source>
        <dbReference type="Proteomes" id="UP000298030"/>
    </source>
</evidence>
<dbReference type="PRINTS" id="PR00190">
    <property type="entry name" value="ACTIN"/>
</dbReference>
<dbReference type="InterPro" id="IPR043129">
    <property type="entry name" value="ATPase_NBD"/>
</dbReference>
<dbReference type="EMBL" id="QPFP01000065">
    <property type="protein sequence ID" value="TEB24536.1"/>
    <property type="molecule type" value="Genomic_DNA"/>
</dbReference>
<organism evidence="3 4">
    <name type="scientific">Coprinellus micaceus</name>
    <name type="common">Glistening ink-cap mushroom</name>
    <name type="synonym">Coprinus micaceus</name>
    <dbReference type="NCBI Taxonomy" id="71717"/>
    <lineage>
        <taxon>Eukaryota</taxon>
        <taxon>Fungi</taxon>
        <taxon>Dikarya</taxon>
        <taxon>Basidiomycota</taxon>
        <taxon>Agaricomycotina</taxon>
        <taxon>Agaricomycetes</taxon>
        <taxon>Agaricomycetidae</taxon>
        <taxon>Agaricales</taxon>
        <taxon>Agaricineae</taxon>
        <taxon>Psathyrellaceae</taxon>
        <taxon>Coprinellus</taxon>
    </lineage>
</organism>
<dbReference type="Proteomes" id="UP000298030">
    <property type="component" value="Unassembled WGS sequence"/>
</dbReference>
<evidence type="ECO:0000256" key="2">
    <source>
        <dbReference type="SAM" id="SignalP"/>
    </source>
</evidence>
<dbReference type="AlphaFoldDB" id="A0A4Y7SRP2"/>
<dbReference type="Gene3D" id="3.90.640.10">
    <property type="entry name" value="Actin, Chain A, domain 4"/>
    <property type="match status" value="1"/>
</dbReference>
<dbReference type="FunFam" id="3.30.420.40:FF:000050">
    <property type="entry name" value="Actin, alpha skeletal muscle"/>
    <property type="match status" value="1"/>
</dbReference>
<dbReference type="PANTHER" id="PTHR11937">
    <property type="entry name" value="ACTIN"/>
    <property type="match status" value="1"/>
</dbReference>
<gene>
    <name evidence="3" type="ORF">FA13DRAFT_1714552</name>
</gene>
<comment type="similarity">
    <text evidence="1">Belongs to the actin family.</text>
</comment>
<proteinExistence type="inferred from homology"/>
<reference evidence="3 4" key="1">
    <citation type="journal article" date="2019" name="Nat. Ecol. Evol.">
        <title>Megaphylogeny resolves global patterns of mushroom evolution.</title>
        <authorList>
            <person name="Varga T."/>
            <person name="Krizsan K."/>
            <person name="Foldi C."/>
            <person name="Dima B."/>
            <person name="Sanchez-Garcia M."/>
            <person name="Sanchez-Ramirez S."/>
            <person name="Szollosi G.J."/>
            <person name="Szarkandi J.G."/>
            <person name="Papp V."/>
            <person name="Albert L."/>
            <person name="Andreopoulos W."/>
            <person name="Angelini C."/>
            <person name="Antonin V."/>
            <person name="Barry K.W."/>
            <person name="Bougher N.L."/>
            <person name="Buchanan P."/>
            <person name="Buyck B."/>
            <person name="Bense V."/>
            <person name="Catcheside P."/>
            <person name="Chovatia M."/>
            <person name="Cooper J."/>
            <person name="Damon W."/>
            <person name="Desjardin D."/>
            <person name="Finy P."/>
            <person name="Geml J."/>
            <person name="Haridas S."/>
            <person name="Hughes K."/>
            <person name="Justo A."/>
            <person name="Karasinski D."/>
            <person name="Kautmanova I."/>
            <person name="Kiss B."/>
            <person name="Kocsube S."/>
            <person name="Kotiranta H."/>
            <person name="LaButti K.M."/>
            <person name="Lechner B.E."/>
            <person name="Liimatainen K."/>
            <person name="Lipzen A."/>
            <person name="Lukacs Z."/>
            <person name="Mihaltcheva S."/>
            <person name="Morgado L.N."/>
            <person name="Niskanen T."/>
            <person name="Noordeloos M.E."/>
            <person name="Ohm R.A."/>
            <person name="Ortiz-Santana B."/>
            <person name="Ovrebo C."/>
            <person name="Racz N."/>
            <person name="Riley R."/>
            <person name="Savchenko A."/>
            <person name="Shiryaev A."/>
            <person name="Soop K."/>
            <person name="Spirin V."/>
            <person name="Szebenyi C."/>
            <person name="Tomsovsky M."/>
            <person name="Tulloss R.E."/>
            <person name="Uehling J."/>
            <person name="Grigoriev I.V."/>
            <person name="Vagvolgyi C."/>
            <person name="Papp T."/>
            <person name="Martin F.M."/>
            <person name="Miettinen O."/>
            <person name="Hibbett D.S."/>
            <person name="Nagy L.G."/>
        </authorList>
    </citation>
    <scope>NUCLEOTIDE SEQUENCE [LARGE SCALE GENOMIC DNA]</scope>
    <source>
        <strain evidence="3 4">FP101781</strain>
    </source>
</reference>
<comment type="caution">
    <text evidence="3">The sequence shown here is derived from an EMBL/GenBank/DDBJ whole genome shotgun (WGS) entry which is preliminary data.</text>
</comment>
<dbReference type="SMART" id="SM00268">
    <property type="entry name" value="ACTIN"/>
    <property type="match status" value="1"/>
</dbReference>
<protein>
    <submittedName>
        <fullName evidence="3">Actin/actin-like protein</fullName>
    </submittedName>
</protein>
<keyword evidence="2" id="KW-0732">Signal</keyword>
<dbReference type="Pfam" id="PF00022">
    <property type="entry name" value="Actin"/>
    <property type="match status" value="2"/>
</dbReference>
<dbReference type="Gene3D" id="3.30.420.40">
    <property type="match status" value="2"/>
</dbReference>
<keyword evidence="4" id="KW-1185">Reference proteome</keyword>
<dbReference type="InterPro" id="IPR004000">
    <property type="entry name" value="Actin"/>
</dbReference>
<name>A0A4Y7SRP2_COPMI</name>